<sequence>MKVHQRRLFEERSSKYPAVMPVTPTILLAVLLLHLAPYKTAVQASAWNVSSCSSANQRCINRTYRTCETMCDENKTCEIRIGILLPTNTSYIVNMEKALENMQEAEEAARNMGLFPPNTIIKYYKYDDQCNQEYATLGALYSYTEACIHVMFGLICDYCLASAGRIVKFLGNYGTPLITPGGFVFDFTQQKISCTDEYYMILNSGMVDYRSLSEFFLFIMQKYGWASIALLYLKSNQNEVAGSESCYLLAKSVINELSQIERLAYLDGDLELNSVGYKEFLRERVGVRYGIISICGDYQNVREILIAAEEIGMMDKGEYIFFSFELYNNAPIPSQPWYDPSDTNERNQKAKKAYKSTFILTPSIEANYAEMNSTVDGDRGKIFLDGVYDGMMLYSNALNKLIKTDEDGYARPNQTIKGTDVVSTAFGMQFEGRRENITMNCNGLRVVEYALMQLNNSNMIHSVAYYQTRTKTVQYVKNITWVAGNAPSDIPTCGYDNSKCPSEVNIVLIVVCVTSGVALIILSTFLYRHYKLEAEIASMTWKIHWEDIVWLPNTRGRGSYHSTESLAKRLSIGTFQSEIEGLSLAGDRQIYVPIAFYKGIRVAVKKLQDNKIELNRSQLLELKVMKDLSNDHLVKFYGACLDSPHCCILTEYCPRGSLEDILENEKVKLDWLFRMSLIQDITRGMHYLHSSDIKSHGSLKSSNCVVDSRFTLKITDFGLHFLRSYAHDDFTDDENSYSYWQRQLWTAPELLRMDNPPKEGTQKGDVYSFAIIVHEIFTRQGVFYLGDSVHMTPKEIVDAVKNKPEGLLSQPLRPLIVSETCEEDVENIMKRCWAEDPADRPDFSVLKNTIRKLNKYELSFFFFSNKSTYFFSHIGTNSKP</sequence>
<comment type="catalytic activity">
    <reaction evidence="1">
        <text>GTP = 3',5'-cyclic GMP + diphosphate</text>
        <dbReference type="Rhea" id="RHEA:13665"/>
        <dbReference type="ChEBI" id="CHEBI:33019"/>
        <dbReference type="ChEBI" id="CHEBI:37565"/>
        <dbReference type="ChEBI" id="CHEBI:57746"/>
        <dbReference type="EC" id="4.6.1.2"/>
    </reaction>
</comment>
<gene>
    <name evidence="16" type="primary">LOC108733837</name>
</gene>
<evidence type="ECO:0000256" key="9">
    <source>
        <dbReference type="ARBA" id="ARBA00023136"/>
    </source>
</evidence>
<dbReference type="InterPro" id="IPR001245">
    <property type="entry name" value="Ser-Thr/Tyr_kinase_cat_dom"/>
</dbReference>
<evidence type="ECO:0000256" key="5">
    <source>
        <dbReference type="ARBA" id="ARBA00022729"/>
    </source>
</evidence>
<dbReference type="SUPFAM" id="SSF56112">
    <property type="entry name" value="Protein kinase-like (PK-like)"/>
    <property type="match status" value="1"/>
</dbReference>
<dbReference type="OrthoDB" id="1890790at2759"/>
<evidence type="ECO:0000256" key="11">
    <source>
        <dbReference type="ARBA" id="ARBA00023180"/>
    </source>
</evidence>
<evidence type="ECO:0000256" key="13">
    <source>
        <dbReference type="ARBA" id="ARBA00023293"/>
    </source>
</evidence>
<keyword evidence="5" id="KW-0732">Signal</keyword>
<evidence type="ECO:0000256" key="3">
    <source>
        <dbReference type="ARBA" id="ARBA00012202"/>
    </source>
</evidence>
<proteinExistence type="predicted"/>
<evidence type="ECO:0000259" key="14">
    <source>
        <dbReference type="PROSITE" id="PS50011"/>
    </source>
</evidence>
<dbReference type="PROSITE" id="PS50011">
    <property type="entry name" value="PROTEIN_KINASE_DOM"/>
    <property type="match status" value="1"/>
</dbReference>
<keyword evidence="11" id="KW-0325">Glycoprotein</keyword>
<dbReference type="GO" id="GO:0005886">
    <property type="term" value="C:plasma membrane"/>
    <property type="evidence" value="ECO:0007669"/>
    <property type="project" value="TreeGrafter"/>
</dbReference>
<keyword evidence="8" id="KW-0342">GTP-binding</keyword>
<keyword evidence="9" id="KW-0472">Membrane</keyword>
<keyword evidence="10" id="KW-0675">Receptor</keyword>
<dbReference type="Pfam" id="PF07714">
    <property type="entry name" value="PK_Tyr_Ser-Thr"/>
    <property type="match status" value="1"/>
</dbReference>
<evidence type="ECO:0000313" key="15">
    <source>
        <dbReference type="Proteomes" id="UP000192223"/>
    </source>
</evidence>
<keyword evidence="4" id="KW-0812">Transmembrane</keyword>
<dbReference type="InterPro" id="IPR001828">
    <property type="entry name" value="ANF_lig-bd_rcpt"/>
</dbReference>
<dbReference type="STRING" id="224129.A0A1W4W9J9"/>
<dbReference type="GO" id="GO:0004672">
    <property type="term" value="F:protein kinase activity"/>
    <property type="evidence" value="ECO:0007669"/>
    <property type="project" value="InterPro"/>
</dbReference>
<dbReference type="GO" id="GO:0004016">
    <property type="term" value="F:adenylate cyclase activity"/>
    <property type="evidence" value="ECO:0007669"/>
    <property type="project" value="TreeGrafter"/>
</dbReference>
<dbReference type="KEGG" id="apln:108733837"/>
<evidence type="ECO:0000256" key="4">
    <source>
        <dbReference type="ARBA" id="ARBA00022692"/>
    </source>
</evidence>
<evidence type="ECO:0000256" key="6">
    <source>
        <dbReference type="ARBA" id="ARBA00022741"/>
    </source>
</evidence>
<dbReference type="GO" id="GO:0005524">
    <property type="term" value="F:ATP binding"/>
    <property type="evidence" value="ECO:0007669"/>
    <property type="project" value="InterPro"/>
</dbReference>
<dbReference type="InterPro" id="IPR000719">
    <property type="entry name" value="Prot_kinase_dom"/>
</dbReference>
<keyword evidence="15" id="KW-1185">Reference proteome</keyword>
<keyword evidence="7" id="KW-1133">Transmembrane helix</keyword>
<dbReference type="Gene3D" id="3.40.50.2300">
    <property type="match status" value="2"/>
</dbReference>
<dbReference type="EC" id="4.6.1.2" evidence="3"/>
<dbReference type="GO" id="GO:0007168">
    <property type="term" value="P:receptor guanylyl cyclase signaling pathway"/>
    <property type="evidence" value="ECO:0007669"/>
    <property type="project" value="TreeGrafter"/>
</dbReference>
<dbReference type="RefSeq" id="XP_018320671.1">
    <property type="nucleotide sequence ID" value="XM_018465169.2"/>
</dbReference>
<dbReference type="InterPro" id="IPR011009">
    <property type="entry name" value="Kinase-like_dom_sf"/>
</dbReference>
<keyword evidence="13" id="KW-0141">cGMP biosynthesis</keyword>
<dbReference type="InParanoid" id="A0A1W4W9J9"/>
<comment type="subcellular location">
    <subcellularLocation>
        <location evidence="2">Membrane</location>
        <topology evidence="2">Single-pass type I membrane protein</topology>
    </subcellularLocation>
</comment>
<dbReference type="InterPro" id="IPR028082">
    <property type="entry name" value="Peripla_BP_I"/>
</dbReference>
<evidence type="ECO:0000256" key="8">
    <source>
        <dbReference type="ARBA" id="ARBA00023134"/>
    </source>
</evidence>
<reference evidence="16" key="1">
    <citation type="submission" date="2025-08" db="UniProtKB">
        <authorList>
            <consortium name="RefSeq"/>
        </authorList>
    </citation>
    <scope>IDENTIFICATION</scope>
    <source>
        <tissue evidence="16">Entire body</tissue>
    </source>
</reference>
<accession>A0A1W4W9J9</accession>
<dbReference type="AlphaFoldDB" id="A0A1W4W9J9"/>
<dbReference type="SUPFAM" id="SSF53822">
    <property type="entry name" value="Periplasmic binding protein-like I"/>
    <property type="match status" value="1"/>
</dbReference>
<dbReference type="Proteomes" id="UP000192223">
    <property type="component" value="Unplaced"/>
</dbReference>
<organism evidence="15 16">
    <name type="scientific">Agrilus planipennis</name>
    <name type="common">Emerald ash borer</name>
    <name type="synonym">Agrilus marcopoli</name>
    <dbReference type="NCBI Taxonomy" id="224129"/>
    <lineage>
        <taxon>Eukaryota</taxon>
        <taxon>Metazoa</taxon>
        <taxon>Ecdysozoa</taxon>
        <taxon>Arthropoda</taxon>
        <taxon>Hexapoda</taxon>
        <taxon>Insecta</taxon>
        <taxon>Pterygota</taxon>
        <taxon>Neoptera</taxon>
        <taxon>Endopterygota</taxon>
        <taxon>Coleoptera</taxon>
        <taxon>Polyphaga</taxon>
        <taxon>Elateriformia</taxon>
        <taxon>Buprestoidea</taxon>
        <taxon>Buprestidae</taxon>
        <taxon>Agrilinae</taxon>
        <taxon>Agrilus</taxon>
    </lineage>
</organism>
<dbReference type="GeneID" id="108733837"/>
<dbReference type="GO" id="GO:0001653">
    <property type="term" value="F:peptide receptor activity"/>
    <property type="evidence" value="ECO:0007669"/>
    <property type="project" value="TreeGrafter"/>
</dbReference>
<evidence type="ECO:0000313" key="16">
    <source>
        <dbReference type="RefSeq" id="XP_018320671.1"/>
    </source>
</evidence>
<dbReference type="GO" id="GO:0004383">
    <property type="term" value="F:guanylate cyclase activity"/>
    <property type="evidence" value="ECO:0007669"/>
    <property type="project" value="UniProtKB-EC"/>
</dbReference>
<evidence type="ECO:0000256" key="2">
    <source>
        <dbReference type="ARBA" id="ARBA00004479"/>
    </source>
</evidence>
<evidence type="ECO:0000256" key="1">
    <source>
        <dbReference type="ARBA" id="ARBA00001436"/>
    </source>
</evidence>
<protein>
    <recommendedName>
        <fullName evidence="3">guanylate cyclase</fullName>
        <ecNumber evidence="3">4.6.1.2</ecNumber>
    </recommendedName>
</protein>
<evidence type="ECO:0000256" key="7">
    <source>
        <dbReference type="ARBA" id="ARBA00022989"/>
    </source>
</evidence>
<dbReference type="InterPro" id="IPR001170">
    <property type="entry name" value="ANPR/GUC"/>
</dbReference>
<name>A0A1W4W9J9_AGRPL</name>
<dbReference type="FunFam" id="1.10.510.10:FF:000420">
    <property type="entry name" value="Guanylate cyclase"/>
    <property type="match status" value="1"/>
</dbReference>
<dbReference type="PRINTS" id="PR00255">
    <property type="entry name" value="NATPEPTIDER"/>
</dbReference>
<evidence type="ECO:0000256" key="10">
    <source>
        <dbReference type="ARBA" id="ARBA00023170"/>
    </source>
</evidence>
<keyword evidence="6" id="KW-0547">Nucleotide-binding</keyword>
<dbReference type="PANTHER" id="PTHR11920">
    <property type="entry name" value="GUANYLYL CYCLASE"/>
    <property type="match status" value="1"/>
</dbReference>
<dbReference type="Pfam" id="PF01094">
    <property type="entry name" value="ANF_receptor"/>
    <property type="match status" value="1"/>
</dbReference>
<dbReference type="CDD" id="cd14042">
    <property type="entry name" value="PK_GC-A_B"/>
    <property type="match status" value="1"/>
</dbReference>
<evidence type="ECO:0000256" key="12">
    <source>
        <dbReference type="ARBA" id="ARBA00023239"/>
    </source>
</evidence>
<feature type="domain" description="Protein kinase" evidence="14">
    <location>
        <begin position="564"/>
        <end position="861"/>
    </location>
</feature>
<dbReference type="InterPro" id="IPR050401">
    <property type="entry name" value="Cyclic_nucleotide_synthase"/>
</dbReference>
<dbReference type="Gene3D" id="1.10.510.10">
    <property type="entry name" value="Transferase(Phosphotransferase) domain 1"/>
    <property type="match status" value="1"/>
</dbReference>
<dbReference type="PANTHER" id="PTHR11920:SF494">
    <property type="entry name" value="ATRIAL NATRIURETIC PEPTIDE RECEPTOR 2"/>
    <property type="match status" value="1"/>
</dbReference>
<keyword evidence="12" id="KW-0456">Lyase</keyword>
<dbReference type="GO" id="GO:0005525">
    <property type="term" value="F:GTP binding"/>
    <property type="evidence" value="ECO:0007669"/>
    <property type="project" value="UniProtKB-KW"/>
</dbReference>